<keyword evidence="2" id="KW-0808">Transferase</keyword>
<feature type="domain" description="Methyltransferase" evidence="1">
    <location>
        <begin position="45"/>
        <end position="143"/>
    </location>
</feature>
<dbReference type="GO" id="GO:0008168">
    <property type="term" value="F:methyltransferase activity"/>
    <property type="evidence" value="ECO:0007669"/>
    <property type="project" value="UniProtKB-KW"/>
</dbReference>
<dbReference type="PANTHER" id="PTHR43464:SF23">
    <property type="entry name" value="JUVENILE HORMONE ACID O-METHYLTRANSFERASE"/>
    <property type="match status" value="1"/>
</dbReference>
<organism evidence="2 3">
    <name type="scientific">Verminephrobacter aporrectodeae subsp. tuberculatae</name>
    <dbReference type="NCBI Taxonomy" id="1110392"/>
    <lineage>
        <taxon>Bacteria</taxon>
        <taxon>Pseudomonadati</taxon>
        <taxon>Pseudomonadota</taxon>
        <taxon>Betaproteobacteria</taxon>
        <taxon>Burkholderiales</taxon>
        <taxon>Comamonadaceae</taxon>
        <taxon>Verminephrobacter</taxon>
    </lineage>
</organism>
<reference evidence="3" key="1">
    <citation type="submission" date="2023-07" db="EMBL/GenBank/DDBJ databases">
        <title>Verminephrobacter genomes.</title>
        <authorList>
            <person name="Lund M.B."/>
        </authorList>
    </citation>
    <scope>NUCLEOTIDE SEQUENCE [LARGE SCALE GENOMIC DNA]</scope>
    <source>
        <strain evidence="3">AtM5-05</strain>
    </source>
</reference>
<evidence type="ECO:0000313" key="2">
    <source>
        <dbReference type="EMBL" id="MCW5320011.1"/>
    </source>
</evidence>
<dbReference type="CDD" id="cd02440">
    <property type="entry name" value="AdoMet_MTases"/>
    <property type="match status" value="1"/>
</dbReference>
<name>A0ABT3KNW3_9BURK</name>
<evidence type="ECO:0000313" key="3">
    <source>
        <dbReference type="Proteomes" id="UP001208935"/>
    </source>
</evidence>
<gene>
    <name evidence="2" type="ORF">D5039_02115</name>
</gene>
<dbReference type="EMBL" id="QZCW01000001">
    <property type="protein sequence ID" value="MCW5320011.1"/>
    <property type="molecule type" value="Genomic_DNA"/>
</dbReference>
<comment type="caution">
    <text evidence="2">The sequence shown here is derived from an EMBL/GenBank/DDBJ whole genome shotgun (WGS) entry which is preliminary data.</text>
</comment>
<dbReference type="RefSeq" id="WP_265280892.1">
    <property type="nucleotide sequence ID" value="NZ_QZCW01000001.1"/>
</dbReference>
<protein>
    <submittedName>
        <fullName evidence="2">Class I SAM-dependent methyltransferase</fullName>
    </submittedName>
</protein>
<dbReference type="Gene3D" id="3.40.50.150">
    <property type="entry name" value="Vaccinia Virus protein VP39"/>
    <property type="match status" value="1"/>
</dbReference>
<keyword evidence="2" id="KW-0489">Methyltransferase</keyword>
<dbReference type="PANTHER" id="PTHR43464">
    <property type="entry name" value="METHYLTRANSFERASE"/>
    <property type="match status" value="1"/>
</dbReference>
<dbReference type="Pfam" id="PF13649">
    <property type="entry name" value="Methyltransf_25"/>
    <property type="match status" value="1"/>
</dbReference>
<dbReference type="GO" id="GO:0032259">
    <property type="term" value="P:methylation"/>
    <property type="evidence" value="ECO:0007669"/>
    <property type="project" value="UniProtKB-KW"/>
</dbReference>
<sequence length="229" mass="25583">MTAPDYTAHWDEKFRSRSWGRYPPEDLVRFMGRHFRAADQRAVKVLEVGCGPGANLWFMQREGFAVHGIDVSPAAIDIATARLASENAGIPHPAADLRVGHFAHLPWPDGHFDVAVDIFALYANTTHVIREALAEVARVLRPGALFYSKLWGTNCTGHGLGRQLEPGTFDEIPEGPCRGMGVSHFFTRAEIDVLFGEFFGITAIDRILRSDIAANQQIEEFHCQFIRPR</sequence>
<dbReference type="SUPFAM" id="SSF53335">
    <property type="entry name" value="S-adenosyl-L-methionine-dependent methyltransferases"/>
    <property type="match status" value="1"/>
</dbReference>
<accession>A0ABT3KNW3</accession>
<dbReference type="InterPro" id="IPR041698">
    <property type="entry name" value="Methyltransf_25"/>
</dbReference>
<dbReference type="Proteomes" id="UP001208935">
    <property type="component" value="Unassembled WGS sequence"/>
</dbReference>
<keyword evidence="3" id="KW-1185">Reference proteome</keyword>
<dbReference type="InterPro" id="IPR029063">
    <property type="entry name" value="SAM-dependent_MTases_sf"/>
</dbReference>
<evidence type="ECO:0000259" key="1">
    <source>
        <dbReference type="Pfam" id="PF13649"/>
    </source>
</evidence>
<proteinExistence type="predicted"/>